<feature type="region of interest" description="Disordered" evidence="1">
    <location>
        <begin position="23"/>
        <end position="82"/>
    </location>
</feature>
<dbReference type="Gene3D" id="2.60.40.1880">
    <property type="entry name" value="Invasion associated locus B (IalB) protein"/>
    <property type="match status" value="1"/>
</dbReference>
<feature type="chain" id="PRO_5011548863" evidence="2">
    <location>
        <begin position="23"/>
        <end position="236"/>
    </location>
</feature>
<keyword evidence="4" id="KW-1185">Reference proteome</keyword>
<gene>
    <name evidence="3" type="ORF">SAMN04489858_109152</name>
</gene>
<dbReference type="AlphaFoldDB" id="A0A1I0H0L8"/>
<organism evidence="3 4">
    <name type="scientific">Paracoccus homiensis</name>
    <dbReference type="NCBI Taxonomy" id="364199"/>
    <lineage>
        <taxon>Bacteria</taxon>
        <taxon>Pseudomonadati</taxon>
        <taxon>Pseudomonadota</taxon>
        <taxon>Alphaproteobacteria</taxon>
        <taxon>Rhodobacterales</taxon>
        <taxon>Paracoccaceae</taxon>
        <taxon>Paracoccus</taxon>
    </lineage>
</organism>
<evidence type="ECO:0000256" key="1">
    <source>
        <dbReference type="SAM" id="MobiDB-lite"/>
    </source>
</evidence>
<keyword evidence="2" id="KW-0732">Signal</keyword>
<evidence type="ECO:0000256" key="2">
    <source>
        <dbReference type="SAM" id="SignalP"/>
    </source>
</evidence>
<proteinExistence type="predicted"/>
<reference evidence="3 4" key="1">
    <citation type="submission" date="2016-10" db="EMBL/GenBank/DDBJ databases">
        <authorList>
            <person name="de Groot N.N."/>
        </authorList>
    </citation>
    <scope>NUCLEOTIDE SEQUENCE [LARGE SCALE GENOMIC DNA]</scope>
    <source>
        <strain evidence="3 4">DSM 17862</strain>
    </source>
</reference>
<dbReference type="Proteomes" id="UP000199180">
    <property type="component" value="Unassembled WGS sequence"/>
</dbReference>
<sequence length="236" mass="24359">MSMKPSHALLAALAMIAAPAFAQEAADPATQEPAADAAPAEAQPEAAEAPAAETEQAPAADQAETASEAAAEAADPGPKAGEYYARTTHQDWTIRCIKSDRDTDPCELYQLMKDGDGNSVAELTMIPLKNGDVAAGATLVAPLETDLIKGLGFVVDSGKARGYPFSFCAPVGCVSRMGFTEAELTQLKRGGKATVSLLPFGADPEKPVELNLSLSGFTAAFDELSELAATVSQDGN</sequence>
<dbReference type="InterPro" id="IPR010642">
    <property type="entry name" value="Invasion_prot_B"/>
</dbReference>
<dbReference type="InterPro" id="IPR038696">
    <property type="entry name" value="IalB_sf"/>
</dbReference>
<dbReference type="STRING" id="364199.SAMN04489858_109152"/>
<evidence type="ECO:0000313" key="3">
    <source>
        <dbReference type="EMBL" id="SET76336.1"/>
    </source>
</evidence>
<evidence type="ECO:0000313" key="4">
    <source>
        <dbReference type="Proteomes" id="UP000199180"/>
    </source>
</evidence>
<accession>A0A1I0H0L8</accession>
<name>A0A1I0H0L8_9RHOB</name>
<dbReference type="EMBL" id="FOHO01000009">
    <property type="protein sequence ID" value="SET76336.1"/>
    <property type="molecule type" value="Genomic_DNA"/>
</dbReference>
<feature type="compositionally biased region" description="Low complexity" evidence="1">
    <location>
        <begin position="23"/>
        <end position="76"/>
    </location>
</feature>
<feature type="signal peptide" evidence="2">
    <location>
        <begin position="1"/>
        <end position="22"/>
    </location>
</feature>
<dbReference type="Pfam" id="PF06776">
    <property type="entry name" value="IalB"/>
    <property type="match status" value="1"/>
</dbReference>
<protein>
    <submittedName>
        <fullName evidence="3">Invasion protein IalB, involved in pathogenesis</fullName>
    </submittedName>
</protein>